<keyword evidence="5" id="KW-1185">Reference proteome</keyword>
<accession>A0A517MRH2</accession>
<keyword evidence="1" id="KW-0175">Coiled coil</keyword>
<evidence type="ECO:0000313" key="5">
    <source>
        <dbReference type="Proteomes" id="UP000319852"/>
    </source>
</evidence>
<dbReference type="GO" id="GO:0004803">
    <property type="term" value="F:transposase activity"/>
    <property type="evidence" value="ECO:0007669"/>
    <property type="project" value="InterPro"/>
</dbReference>
<organism evidence="4 5">
    <name type="scientific">Adhaeretor mobilis</name>
    <dbReference type="NCBI Taxonomy" id="1930276"/>
    <lineage>
        <taxon>Bacteria</taxon>
        <taxon>Pseudomonadati</taxon>
        <taxon>Planctomycetota</taxon>
        <taxon>Planctomycetia</taxon>
        <taxon>Pirellulales</taxon>
        <taxon>Lacipirellulaceae</taxon>
        <taxon>Adhaeretor</taxon>
    </lineage>
</organism>
<dbReference type="Proteomes" id="UP000319852">
    <property type="component" value="Chromosome"/>
</dbReference>
<protein>
    <recommendedName>
        <fullName evidence="3">Transposase IS4-like domain-containing protein</fullName>
    </recommendedName>
</protein>
<evidence type="ECO:0000256" key="2">
    <source>
        <dbReference type="SAM" id="MobiDB-lite"/>
    </source>
</evidence>
<dbReference type="KEGG" id="amob:HG15A2_07410"/>
<evidence type="ECO:0000259" key="3">
    <source>
        <dbReference type="Pfam" id="PF01609"/>
    </source>
</evidence>
<dbReference type="InterPro" id="IPR002559">
    <property type="entry name" value="Transposase_11"/>
</dbReference>
<feature type="region of interest" description="Disordered" evidence="2">
    <location>
        <begin position="119"/>
        <end position="142"/>
    </location>
</feature>
<dbReference type="GO" id="GO:0006313">
    <property type="term" value="P:DNA transposition"/>
    <property type="evidence" value="ECO:0007669"/>
    <property type="project" value="InterPro"/>
</dbReference>
<feature type="coiled-coil region" evidence="1">
    <location>
        <begin position="63"/>
        <end position="114"/>
    </location>
</feature>
<dbReference type="Pfam" id="PF01609">
    <property type="entry name" value="DDE_Tnp_1"/>
    <property type="match status" value="1"/>
</dbReference>
<dbReference type="EMBL" id="CP036263">
    <property type="protein sequence ID" value="QDS97480.1"/>
    <property type="molecule type" value="Genomic_DNA"/>
</dbReference>
<sequence>MSVNYHTLSDFRTQHHEFLDDLLTQSVATLLHQGLIELNSLAQDGMRVRASASSSSFRRKPTLDECLAQAEQHLETLQRESEEDVGVENRREQAARVRAARERQERIEAALEERETLVPKMERRKKGSGSEARASTTDPEARKMKMADGGFRPAYNVQFATTTDTLVIAGVEVVNAGTDGGQMKPMIDQLERRYQQAPEQYLADGGFVKLEDVTALEQVGVEAYLPIMEQTRKESQGIDPFAPVKGDSEEVKRWRARMGTSTAKEIYQQRSATAEFPNAGCRNRGLGQFPVRGLLKARAICLWQALAHNFQRTLDLRRQATG</sequence>
<dbReference type="GO" id="GO:0003677">
    <property type="term" value="F:DNA binding"/>
    <property type="evidence" value="ECO:0007669"/>
    <property type="project" value="InterPro"/>
</dbReference>
<dbReference type="PANTHER" id="PTHR33408">
    <property type="entry name" value="TRANSPOSASE"/>
    <property type="match status" value="1"/>
</dbReference>
<proteinExistence type="predicted"/>
<evidence type="ECO:0000256" key="1">
    <source>
        <dbReference type="SAM" id="Coils"/>
    </source>
</evidence>
<gene>
    <name evidence="4" type="ORF">HG15A2_07410</name>
</gene>
<feature type="domain" description="Transposase IS4-like" evidence="3">
    <location>
        <begin position="136"/>
        <end position="310"/>
    </location>
</feature>
<evidence type="ECO:0000313" key="4">
    <source>
        <dbReference type="EMBL" id="QDS97480.1"/>
    </source>
</evidence>
<dbReference type="AlphaFoldDB" id="A0A517MRH2"/>
<name>A0A517MRH2_9BACT</name>
<reference evidence="4 5" key="1">
    <citation type="submission" date="2019-02" db="EMBL/GenBank/DDBJ databases">
        <title>Deep-cultivation of Planctomycetes and their phenomic and genomic characterization uncovers novel biology.</title>
        <authorList>
            <person name="Wiegand S."/>
            <person name="Jogler M."/>
            <person name="Boedeker C."/>
            <person name="Pinto D."/>
            <person name="Vollmers J."/>
            <person name="Rivas-Marin E."/>
            <person name="Kohn T."/>
            <person name="Peeters S.H."/>
            <person name="Heuer A."/>
            <person name="Rast P."/>
            <person name="Oberbeckmann S."/>
            <person name="Bunk B."/>
            <person name="Jeske O."/>
            <person name="Meyerdierks A."/>
            <person name="Storesund J.E."/>
            <person name="Kallscheuer N."/>
            <person name="Luecker S."/>
            <person name="Lage O.M."/>
            <person name="Pohl T."/>
            <person name="Merkel B.J."/>
            <person name="Hornburger P."/>
            <person name="Mueller R.-W."/>
            <person name="Bruemmer F."/>
            <person name="Labrenz M."/>
            <person name="Spormann A.M."/>
            <person name="Op den Camp H."/>
            <person name="Overmann J."/>
            <person name="Amann R."/>
            <person name="Jetten M.S.M."/>
            <person name="Mascher T."/>
            <person name="Medema M.H."/>
            <person name="Devos D.P."/>
            <person name="Kaster A.-K."/>
            <person name="Ovreas L."/>
            <person name="Rohde M."/>
            <person name="Galperin M.Y."/>
            <person name="Jogler C."/>
        </authorList>
    </citation>
    <scope>NUCLEOTIDE SEQUENCE [LARGE SCALE GENOMIC DNA]</scope>
    <source>
        <strain evidence="4 5">HG15A2</strain>
    </source>
</reference>